<keyword evidence="1" id="KW-0472">Membrane</keyword>
<dbReference type="Proteomes" id="UP000750711">
    <property type="component" value="Unassembled WGS sequence"/>
</dbReference>
<proteinExistence type="predicted"/>
<reference evidence="4" key="1">
    <citation type="submission" date="2021-03" db="EMBL/GenBank/DDBJ databases">
        <title>Comparative genomics and phylogenomic investigation of the class Geoglossomycetes provide insights into ecological specialization and systematics.</title>
        <authorList>
            <person name="Melie T."/>
            <person name="Pirro S."/>
            <person name="Miller A.N."/>
            <person name="Quandt A."/>
        </authorList>
    </citation>
    <scope>NUCLEOTIDE SEQUENCE</scope>
    <source>
        <strain evidence="4">CAQ_001_2017</strain>
    </source>
</reference>
<sequence>MVHWRRFFTWDSHRGGDSGRIHLGDEIGQLLPQHTTAHQFPSTFPAVEVTKVAQRLKFLIETTIPVELEEARVTRPHSAVVTRKVVQLAKEAGGEEYKACVVFALLVCKKWVCGDHFLLSLDDFQGWLRLILELWDAGLHDVQATACEVIAKALIESEQDQDYLFQEVLLKRYSIIYGGEVSTPSNAVERAADLHALRVISSSGYQKCISYLWRGWLIQSEEDPTVFIPYKNKADTNYWTHFNPNRMRAPIYQNWLQMSMSILFLALYTEAINTINPRGDLDVVEGLLYIFTLGFICDELSKIWKVGRYYIGFWNAFNVTLYSLLTVSFVMRVIALGHPPDDGKRNKFNQLGYNFLAFSAPMFWVRLLLYLDTFRFFGAMLVVLKVMMKESLIFFALLAVVAVGFLQGFIGMDNLDKTKDATRFILQAMANSVMQSPDFSGFENFAPPFGIVLYYLFTFVIMVLLLNILIALYNSAYTDITDNSTDEYMALFTQKTLQFVRAPDENVFIAPFNLIEIFFLVLPFEWWLPSDQYEHLNVIVMATIYSPLLLITAFLETRAAHRVVHNRGCGEADDDTHEEWEVFEPEDRESDFASCSWRERVEGVRPNIEDDLAVVEVRALKEEVRTLKEAIRGLTTRKERGEVKGES</sequence>
<keyword evidence="5" id="KW-1185">Reference proteome</keyword>
<evidence type="ECO:0000259" key="2">
    <source>
        <dbReference type="Pfam" id="PF23190"/>
    </source>
</evidence>
<evidence type="ECO:0000313" key="5">
    <source>
        <dbReference type="Proteomes" id="UP000750711"/>
    </source>
</evidence>
<comment type="caution">
    <text evidence="4">The sequence shown here is derived from an EMBL/GenBank/DDBJ whole genome shotgun (WGS) entry which is preliminary data.</text>
</comment>
<keyword evidence="1" id="KW-1133">Transmembrane helix</keyword>
<name>A0A9P8L590_9PEZI</name>
<dbReference type="InterPro" id="IPR052971">
    <property type="entry name" value="TRP_calcium_channel"/>
</dbReference>
<gene>
    <name evidence="4" type="ORF">GP486_006890</name>
</gene>
<feature type="transmembrane region" description="Helical" evidence="1">
    <location>
        <begin position="452"/>
        <end position="473"/>
    </location>
</feature>
<feature type="transmembrane region" description="Helical" evidence="1">
    <location>
        <begin position="309"/>
        <end position="331"/>
    </location>
</feature>
<organism evidence="4 5">
    <name type="scientific">Trichoglossum hirsutum</name>
    <dbReference type="NCBI Taxonomy" id="265104"/>
    <lineage>
        <taxon>Eukaryota</taxon>
        <taxon>Fungi</taxon>
        <taxon>Dikarya</taxon>
        <taxon>Ascomycota</taxon>
        <taxon>Pezizomycotina</taxon>
        <taxon>Geoglossomycetes</taxon>
        <taxon>Geoglossales</taxon>
        <taxon>Geoglossaceae</taxon>
        <taxon>Trichoglossum</taxon>
    </lineage>
</organism>
<dbReference type="InterPro" id="IPR056336">
    <property type="entry name" value="YVC1_C"/>
</dbReference>
<evidence type="ECO:0008006" key="6">
    <source>
        <dbReference type="Google" id="ProtNLM"/>
    </source>
</evidence>
<feature type="transmembrane region" description="Helical" evidence="1">
    <location>
        <begin position="351"/>
        <end position="371"/>
    </location>
</feature>
<protein>
    <recommendedName>
        <fullName evidence="6">Polycystin cation channel PKD1/PKD2 domain-containing protein</fullName>
    </recommendedName>
</protein>
<dbReference type="EMBL" id="JAGHQM010001712">
    <property type="protein sequence ID" value="KAH0552909.1"/>
    <property type="molecule type" value="Genomic_DNA"/>
</dbReference>
<keyword evidence="1" id="KW-0812">Transmembrane</keyword>
<dbReference type="Pfam" id="PF23317">
    <property type="entry name" value="YVC1_C"/>
    <property type="match status" value="1"/>
</dbReference>
<dbReference type="Pfam" id="PF23190">
    <property type="entry name" value="LHD_TRPY1"/>
    <property type="match status" value="1"/>
</dbReference>
<feature type="transmembrane region" description="Helical" evidence="1">
    <location>
        <begin position="507"/>
        <end position="524"/>
    </location>
</feature>
<evidence type="ECO:0000256" key="1">
    <source>
        <dbReference type="SAM" id="Phobius"/>
    </source>
</evidence>
<dbReference type="PANTHER" id="PTHR35859">
    <property type="entry name" value="NONSELECTIVE CATION CHANNEL PROTEIN"/>
    <property type="match status" value="1"/>
</dbReference>
<feature type="domain" description="Calcium channel YVC1-like C-terminal transmembrane" evidence="3">
    <location>
        <begin position="281"/>
        <end position="552"/>
    </location>
</feature>
<dbReference type="InterPro" id="IPR056337">
    <property type="entry name" value="LHD_YVC1"/>
</dbReference>
<accession>A0A9P8L590</accession>
<feature type="transmembrane region" description="Helical" evidence="1">
    <location>
        <begin position="392"/>
        <end position="410"/>
    </location>
</feature>
<feature type="domain" description="YVC1 N-terminal linker helical" evidence="2">
    <location>
        <begin position="49"/>
        <end position="242"/>
    </location>
</feature>
<feature type="transmembrane region" description="Helical" evidence="1">
    <location>
        <begin position="536"/>
        <end position="555"/>
    </location>
</feature>
<evidence type="ECO:0000259" key="3">
    <source>
        <dbReference type="Pfam" id="PF23317"/>
    </source>
</evidence>
<evidence type="ECO:0000313" key="4">
    <source>
        <dbReference type="EMBL" id="KAH0552909.1"/>
    </source>
</evidence>
<dbReference type="AlphaFoldDB" id="A0A9P8L590"/>
<dbReference type="PANTHER" id="PTHR35859:SF5">
    <property type="entry name" value="ION TRANSPORT DOMAIN-CONTAINING PROTEIN"/>
    <property type="match status" value="1"/>
</dbReference>